<dbReference type="EMBL" id="BMNB01000040">
    <property type="protein sequence ID" value="GGM63469.1"/>
    <property type="molecule type" value="Genomic_DNA"/>
</dbReference>
<feature type="compositionally biased region" description="Polar residues" evidence="1">
    <location>
        <begin position="27"/>
        <end position="36"/>
    </location>
</feature>
<feature type="region of interest" description="Disordered" evidence="1">
    <location>
        <begin position="1"/>
        <end position="42"/>
    </location>
</feature>
<reference evidence="2" key="2">
    <citation type="submission" date="2020-09" db="EMBL/GenBank/DDBJ databases">
        <authorList>
            <person name="Sun Q."/>
            <person name="Zhou Y."/>
        </authorList>
    </citation>
    <scope>NUCLEOTIDE SEQUENCE</scope>
    <source>
        <strain evidence="2">CGMCC 4.7312</strain>
    </source>
</reference>
<feature type="compositionally biased region" description="Basic and acidic residues" evidence="1">
    <location>
        <begin position="1"/>
        <end position="16"/>
    </location>
</feature>
<protein>
    <submittedName>
        <fullName evidence="2">Uncharacterized protein</fullName>
    </submittedName>
</protein>
<evidence type="ECO:0000313" key="3">
    <source>
        <dbReference type="Proteomes" id="UP000608890"/>
    </source>
</evidence>
<accession>A0A917U7C1</accession>
<evidence type="ECO:0000313" key="2">
    <source>
        <dbReference type="EMBL" id="GGM63469.1"/>
    </source>
</evidence>
<sequence length="65" mass="7368">MLDHPHRDFRQVEHLPHGPAGHRRPSQAFTTPTTTGRLMRDPLIRISDLPQRAPLMAGLPTRPLT</sequence>
<reference evidence="2" key="1">
    <citation type="journal article" date="2014" name="Int. J. Syst. Evol. Microbiol.">
        <title>Complete genome sequence of Corynebacterium casei LMG S-19264T (=DSM 44701T), isolated from a smear-ripened cheese.</title>
        <authorList>
            <consortium name="US DOE Joint Genome Institute (JGI-PGF)"/>
            <person name="Walter F."/>
            <person name="Albersmeier A."/>
            <person name="Kalinowski J."/>
            <person name="Ruckert C."/>
        </authorList>
    </citation>
    <scope>NUCLEOTIDE SEQUENCE</scope>
    <source>
        <strain evidence="2">CGMCC 4.7312</strain>
    </source>
</reference>
<proteinExistence type="predicted"/>
<comment type="caution">
    <text evidence="2">The sequence shown here is derived from an EMBL/GenBank/DDBJ whole genome shotgun (WGS) entry which is preliminary data.</text>
</comment>
<dbReference type="AlphaFoldDB" id="A0A917U7C1"/>
<dbReference type="Proteomes" id="UP000608890">
    <property type="component" value="Unassembled WGS sequence"/>
</dbReference>
<organism evidence="2 3">
    <name type="scientific">Micromonospora sonchi</name>
    <dbReference type="NCBI Taxonomy" id="1763543"/>
    <lineage>
        <taxon>Bacteria</taxon>
        <taxon>Bacillati</taxon>
        <taxon>Actinomycetota</taxon>
        <taxon>Actinomycetes</taxon>
        <taxon>Micromonosporales</taxon>
        <taxon>Micromonosporaceae</taxon>
        <taxon>Micromonospora</taxon>
    </lineage>
</organism>
<evidence type="ECO:0000256" key="1">
    <source>
        <dbReference type="SAM" id="MobiDB-lite"/>
    </source>
</evidence>
<keyword evidence="3" id="KW-1185">Reference proteome</keyword>
<name>A0A917U7C1_9ACTN</name>
<gene>
    <name evidence="2" type="ORF">GCM10011608_55910</name>
</gene>